<evidence type="ECO:0000313" key="2">
    <source>
        <dbReference type="EMBL" id="MBC6010165.1"/>
    </source>
</evidence>
<gene>
    <name evidence="2" type="ORF">H8909_07905</name>
</gene>
<dbReference type="SUPFAM" id="SSF55166">
    <property type="entry name" value="Hedgehog/DD-peptidase"/>
    <property type="match status" value="1"/>
</dbReference>
<evidence type="ECO:0000259" key="1">
    <source>
        <dbReference type="Pfam" id="PF02557"/>
    </source>
</evidence>
<dbReference type="InterPro" id="IPR058193">
    <property type="entry name" value="VanY/YodJ_core_dom"/>
</dbReference>
<organism evidence="2 3">
    <name type="scientific">Catenibacterium faecis</name>
    <dbReference type="NCBI Taxonomy" id="2764323"/>
    <lineage>
        <taxon>Bacteria</taxon>
        <taxon>Bacillati</taxon>
        <taxon>Bacillota</taxon>
        <taxon>Erysipelotrichia</taxon>
        <taxon>Erysipelotrichales</taxon>
        <taxon>Coprobacillaceae</taxon>
        <taxon>Catenibacterium</taxon>
    </lineage>
</organism>
<dbReference type="InterPro" id="IPR003709">
    <property type="entry name" value="VanY-like_core_dom"/>
</dbReference>
<dbReference type="InterPro" id="IPR009045">
    <property type="entry name" value="Zn_M74/Hedgehog-like"/>
</dbReference>
<dbReference type="RefSeq" id="WP_187012445.1">
    <property type="nucleotide sequence ID" value="NZ_JACRWG010000031.1"/>
</dbReference>
<name>A0ABR7KBQ9_9FIRM</name>
<proteinExistence type="predicted"/>
<dbReference type="CDD" id="cd14852">
    <property type="entry name" value="LD-carboxypeptidase"/>
    <property type="match status" value="1"/>
</dbReference>
<evidence type="ECO:0000313" key="3">
    <source>
        <dbReference type="Proteomes" id="UP000603474"/>
    </source>
</evidence>
<dbReference type="PANTHER" id="PTHR34385">
    <property type="entry name" value="D-ALANYL-D-ALANINE CARBOXYPEPTIDASE"/>
    <property type="match status" value="1"/>
</dbReference>
<accession>A0ABR7KBQ9</accession>
<dbReference type="PANTHER" id="PTHR34385:SF1">
    <property type="entry name" value="PEPTIDOGLYCAN L-ALANYL-D-GLUTAMATE ENDOPEPTIDASE CWLK"/>
    <property type="match status" value="1"/>
</dbReference>
<dbReference type="EMBL" id="JACRWG010000031">
    <property type="protein sequence ID" value="MBC6010165.1"/>
    <property type="molecule type" value="Genomic_DNA"/>
</dbReference>
<feature type="domain" description="D-alanyl-D-alanine carboxypeptidase-like core" evidence="1">
    <location>
        <begin position="66"/>
        <end position="197"/>
    </location>
</feature>
<reference evidence="2 3" key="1">
    <citation type="submission" date="2020-08" db="EMBL/GenBank/DDBJ databases">
        <authorList>
            <person name="Liu C."/>
            <person name="Sun Q."/>
        </authorList>
    </citation>
    <scope>NUCLEOTIDE SEQUENCE [LARGE SCALE GENOMIC DNA]</scope>
    <source>
        <strain evidence="2 3">NSJ-22</strain>
    </source>
</reference>
<dbReference type="Gene3D" id="3.30.1380.10">
    <property type="match status" value="1"/>
</dbReference>
<dbReference type="Pfam" id="PF02557">
    <property type="entry name" value="VanY"/>
    <property type="match status" value="1"/>
</dbReference>
<dbReference type="Proteomes" id="UP000603474">
    <property type="component" value="Unassembled WGS sequence"/>
</dbReference>
<dbReference type="InterPro" id="IPR052179">
    <property type="entry name" value="DD-CPase-like"/>
</dbReference>
<comment type="caution">
    <text evidence="2">The sequence shown here is derived from an EMBL/GenBank/DDBJ whole genome shotgun (WGS) entry which is preliminary data.</text>
</comment>
<keyword evidence="3" id="KW-1185">Reference proteome</keyword>
<protein>
    <submittedName>
        <fullName evidence="2">M15 family metallopeptidase</fullName>
    </submittedName>
</protein>
<sequence>MRLFKKCLLVLGILLLILSGYIIFRSDTFIDDASTNHGWNLMLVNHTNRIPDNYKVILTKLDNGKEVDSRIAPELSQMFRAARKDDIYMQVNEGYRSSHSQQKILDNRTNYYKSKGLCTLLARRYALNYVSVPGTSEHQLGLAVDIVGDNRYTTNQSAYRWLEKNAYKYGFVKRYPKSKTSITHIKHEPWHYRYVGKKAALKMHQKNLCLEEYVESL</sequence>